<reference evidence="2" key="1">
    <citation type="submission" date="2023-11" db="EMBL/GenBank/DDBJ databases">
        <title>Genome assemblies of two species of porcelain crab, Petrolisthes cinctipes and Petrolisthes manimaculis (Anomura: Porcellanidae).</title>
        <authorList>
            <person name="Angst P."/>
        </authorList>
    </citation>
    <scope>NUCLEOTIDE SEQUENCE</scope>
    <source>
        <strain evidence="2">PB745_02</strain>
        <tissue evidence="2">Gill</tissue>
    </source>
</reference>
<sequence length="351" mass="38525">MSQRGSNRPRSWCPRGDSPMRLPDGSPNLPSPVAAPGIQGLPPAVASPRSTPTPFKLRRFSMGSDRAGSPCTGTPSPATVLPALHKAAAQLEQHQQRQAAQHAVAQAAQHAASQAASQIEQITTQLSHQQQQQQQTHMFQQQQPTKTQMTPDLSQQQSGVFYPMPQHPGSPPPGIHKDFQRSFRQSPLLLPDTTQEPRSPPPSRPSSIVFRERDTWSPTPSPSRAGSTVPRDQDPRSPTPVMPLPLLPSERDFRSPTPSRPFPFRQKERDASSPHETRHHPLTQRQRSSASPGPRNASRPRPTSLHLPGLMVSLPRRHSLTSNTSSLIQVGDLVTRTHSHSQGLTATHHHS</sequence>
<dbReference type="AlphaFoldDB" id="A0AAE1QL68"/>
<dbReference type="EMBL" id="JAWZYT010000073">
    <property type="protein sequence ID" value="KAK4328496.1"/>
    <property type="molecule type" value="Genomic_DNA"/>
</dbReference>
<organism evidence="2 3">
    <name type="scientific">Petrolisthes manimaculis</name>
    <dbReference type="NCBI Taxonomy" id="1843537"/>
    <lineage>
        <taxon>Eukaryota</taxon>
        <taxon>Metazoa</taxon>
        <taxon>Ecdysozoa</taxon>
        <taxon>Arthropoda</taxon>
        <taxon>Crustacea</taxon>
        <taxon>Multicrustacea</taxon>
        <taxon>Malacostraca</taxon>
        <taxon>Eumalacostraca</taxon>
        <taxon>Eucarida</taxon>
        <taxon>Decapoda</taxon>
        <taxon>Pleocyemata</taxon>
        <taxon>Anomura</taxon>
        <taxon>Galatheoidea</taxon>
        <taxon>Porcellanidae</taxon>
        <taxon>Petrolisthes</taxon>
    </lineage>
</organism>
<gene>
    <name evidence="2" type="ORF">Pmani_001095</name>
</gene>
<keyword evidence="3" id="KW-1185">Reference proteome</keyword>
<evidence type="ECO:0000256" key="1">
    <source>
        <dbReference type="SAM" id="MobiDB-lite"/>
    </source>
</evidence>
<feature type="compositionally biased region" description="Low complexity" evidence="1">
    <location>
        <begin position="87"/>
        <end position="151"/>
    </location>
</feature>
<protein>
    <submittedName>
        <fullName evidence="2">Uncharacterized protein</fullName>
    </submittedName>
</protein>
<evidence type="ECO:0000313" key="2">
    <source>
        <dbReference type="EMBL" id="KAK4328496.1"/>
    </source>
</evidence>
<name>A0AAE1QL68_9EUCA</name>
<feature type="region of interest" description="Disordered" evidence="1">
    <location>
        <begin position="1"/>
        <end position="308"/>
    </location>
</feature>
<comment type="caution">
    <text evidence="2">The sequence shown here is derived from an EMBL/GenBank/DDBJ whole genome shotgun (WGS) entry which is preliminary data.</text>
</comment>
<accession>A0AAE1QL68</accession>
<feature type="compositionally biased region" description="Basic and acidic residues" evidence="1">
    <location>
        <begin position="265"/>
        <end position="276"/>
    </location>
</feature>
<feature type="compositionally biased region" description="Pro residues" evidence="1">
    <location>
        <begin position="165"/>
        <end position="174"/>
    </location>
</feature>
<dbReference type="Proteomes" id="UP001292094">
    <property type="component" value="Unassembled WGS sequence"/>
</dbReference>
<evidence type="ECO:0000313" key="3">
    <source>
        <dbReference type="Proteomes" id="UP001292094"/>
    </source>
</evidence>
<feature type="compositionally biased region" description="Polar residues" evidence="1">
    <location>
        <begin position="216"/>
        <end position="226"/>
    </location>
</feature>
<proteinExistence type="predicted"/>
<feature type="compositionally biased region" description="Pro residues" evidence="1">
    <location>
        <begin position="237"/>
        <end position="246"/>
    </location>
</feature>